<dbReference type="OrthoDB" id="9798269at2"/>
<proteinExistence type="predicted"/>
<reference evidence="1 2" key="1">
    <citation type="journal article" date="1992" name="Int. J. Syst. Bacteriol.">
        <title>Sphingobacterium antarcticus sp. nov. a Psychrotrophic Bacterium from the Soils of Schirmacher Oasis, Antarctica.</title>
        <authorList>
            <person name="Shivaji S."/>
            <person name="Ray M.K."/>
            <person name="Rao N.S."/>
            <person name="Saiserr L."/>
            <person name="Jagannadham M.V."/>
            <person name="Kumar G.S."/>
            <person name="Reddy G."/>
            <person name="Bhargava P.M."/>
        </authorList>
    </citation>
    <scope>NUCLEOTIDE SEQUENCE [LARGE SCALE GENOMIC DNA]</scope>
    <source>
        <strain evidence="1 2">4BY</strain>
    </source>
</reference>
<evidence type="ECO:0000313" key="1">
    <source>
        <dbReference type="EMBL" id="KEQ28233.1"/>
    </source>
</evidence>
<dbReference type="Proteomes" id="UP000028007">
    <property type="component" value="Unassembled WGS sequence"/>
</dbReference>
<dbReference type="RefSeq" id="WP_037444874.1">
    <property type="nucleotide sequence ID" value="NZ_JNFF01000117.1"/>
</dbReference>
<accession>A0A081PC10</accession>
<evidence type="ECO:0000313" key="2">
    <source>
        <dbReference type="Proteomes" id="UP000028007"/>
    </source>
</evidence>
<protein>
    <recommendedName>
        <fullName evidence="3">Transcriptional regulator, AbiEi antitoxin, Type IV TA system</fullName>
    </recommendedName>
</protein>
<evidence type="ECO:0008006" key="3">
    <source>
        <dbReference type="Google" id="ProtNLM"/>
    </source>
</evidence>
<dbReference type="eggNOG" id="COG5340">
    <property type="taxonomic scope" value="Bacteria"/>
</dbReference>
<keyword evidence="2" id="KW-1185">Reference proteome</keyword>
<dbReference type="EMBL" id="JNFF01000117">
    <property type="protein sequence ID" value="KEQ28233.1"/>
    <property type="molecule type" value="Genomic_DNA"/>
</dbReference>
<dbReference type="AlphaFoldDB" id="A0A081PC10"/>
<sequence>MDFKYLVRPYTNAPLTRQVLLEILKDYKRPNDKISELIKSGELISLKKGLYIPGIKTNLPSPETFLIANHLWGPSCVSLESAMSYWGLIPERVYEVSSITMKLSKKFKNLKGRFSYRYMPSPYYSFGIKSIELSPGQVALVAMPEKAICDKIITTAGLVLRSPVQTRNFLLDDLRIDAEWLHKLNLEALHSWIEDAPKKGSLSMLIKTLEKL</sequence>
<organism evidence="1 2">
    <name type="scientific">Pedobacter antarcticus 4BY</name>
    <dbReference type="NCBI Taxonomy" id="1358423"/>
    <lineage>
        <taxon>Bacteria</taxon>
        <taxon>Pseudomonadati</taxon>
        <taxon>Bacteroidota</taxon>
        <taxon>Sphingobacteriia</taxon>
        <taxon>Sphingobacteriales</taxon>
        <taxon>Sphingobacteriaceae</taxon>
        <taxon>Pedobacter</taxon>
    </lineage>
</organism>
<gene>
    <name evidence="1" type="ORF">N180_00940</name>
</gene>
<comment type="caution">
    <text evidence="1">The sequence shown here is derived from an EMBL/GenBank/DDBJ whole genome shotgun (WGS) entry which is preliminary data.</text>
</comment>
<name>A0A081PC10_9SPHI</name>